<dbReference type="Proteomes" id="UP001464555">
    <property type="component" value="Unassembled WGS sequence"/>
</dbReference>
<dbReference type="RefSeq" id="WP_341698396.1">
    <property type="nucleotide sequence ID" value="NZ_JBBYHR010000011.1"/>
</dbReference>
<name>A0ABU9I1U5_9FLAO</name>
<dbReference type="EMBL" id="JBBYHR010000011">
    <property type="protein sequence ID" value="MEL1246102.1"/>
    <property type="molecule type" value="Genomic_DNA"/>
</dbReference>
<protein>
    <submittedName>
        <fullName evidence="2">Uncharacterized protein</fullName>
    </submittedName>
</protein>
<keyword evidence="1" id="KW-0472">Membrane</keyword>
<reference evidence="2 3" key="1">
    <citation type="submission" date="2024-04" db="EMBL/GenBank/DDBJ databases">
        <title>Flavobacterium sp. DGU11 16S ribosomal RNA gene Genome sequencing and assembly.</title>
        <authorList>
            <person name="Park S."/>
        </authorList>
    </citation>
    <scope>NUCLEOTIDE SEQUENCE [LARGE SCALE GENOMIC DNA]</scope>
    <source>
        <strain evidence="2 3">DGU11</strain>
    </source>
</reference>
<sequence>MNSTRNLKLIIAVLFIALVISLFYNPFGEKAVTVPPGNDVCFDFNTYKPSTLTNGLVYDMVNKYRNNQLRSIKGSVTSPMDEDARCIWFDLDTIKKFIYHFEKGVQKNAATTDNKLGLRIYYAAYPDKSLWTTVPEYKDLRVFLGNPVTEQYEKMHTLVMIPTLQLADGIPHDFNPLDPATYKNGLTTYSPAQNMEMPGNIRLKRTSALIGSSAPAASLQNPTPSRSEIAARNHGALYPPGNPNGLGF</sequence>
<evidence type="ECO:0000256" key="1">
    <source>
        <dbReference type="SAM" id="Phobius"/>
    </source>
</evidence>
<organism evidence="2 3">
    <name type="scientific">Flavobacterium arundinis</name>
    <dbReference type="NCBI Taxonomy" id="3139143"/>
    <lineage>
        <taxon>Bacteria</taxon>
        <taxon>Pseudomonadati</taxon>
        <taxon>Bacteroidota</taxon>
        <taxon>Flavobacteriia</taxon>
        <taxon>Flavobacteriales</taxon>
        <taxon>Flavobacteriaceae</taxon>
        <taxon>Flavobacterium</taxon>
    </lineage>
</organism>
<keyword evidence="1" id="KW-1133">Transmembrane helix</keyword>
<evidence type="ECO:0000313" key="3">
    <source>
        <dbReference type="Proteomes" id="UP001464555"/>
    </source>
</evidence>
<keyword evidence="1" id="KW-0812">Transmembrane</keyword>
<gene>
    <name evidence="2" type="ORF">AAEO56_17645</name>
</gene>
<feature type="transmembrane region" description="Helical" evidence="1">
    <location>
        <begin position="7"/>
        <end position="24"/>
    </location>
</feature>
<proteinExistence type="predicted"/>
<comment type="caution">
    <text evidence="2">The sequence shown here is derived from an EMBL/GenBank/DDBJ whole genome shotgun (WGS) entry which is preliminary data.</text>
</comment>
<accession>A0ABU9I1U5</accession>
<evidence type="ECO:0000313" key="2">
    <source>
        <dbReference type="EMBL" id="MEL1246102.1"/>
    </source>
</evidence>
<keyword evidence="3" id="KW-1185">Reference proteome</keyword>